<protein>
    <submittedName>
        <fullName evidence="1">DUF1697 domain-containing protein</fullName>
    </submittedName>
</protein>
<evidence type="ECO:0000313" key="1">
    <source>
        <dbReference type="EMBL" id="MED5018046.1"/>
    </source>
</evidence>
<name>A0ABU6PT26_9BACL</name>
<dbReference type="Pfam" id="PF08002">
    <property type="entry name" value="DUF1697"/>
    <property type="match status" value="1"/>
</dbReference>
<accession>A0ABU6PT26</accession>
<sequence>MTTVYAVLLRGINVGGHNKIKMAELRKVLEEAGCEQVQTYIQSGNIVLKSKLDSHALREQLEESIRTAFGLSVPVVVRSSEAFDAIMQQSPFEESALREGESIHVSMLAGTPSEEGLARLSAAERGNDEYQIIGSDVHLLFRQSIRDSKLAVNLAKLGVQGTVRNWNTMKKLHVMLKEYIMD</sequence>
<dbReference type="PANTHER" id="PTHR36439:SF1">
    <property type="entry name" value="DUF1697 DOMAIN-CONTAINING PROTEIN"/>
    <property type="match status" value="1"/>
</dbReference>
<dbReference type="Proteomes" id="UP001343257">
    <property type="component" value="Unassembled WGS sequence"/>
</dbReference>
<dbReference type="Gene3D" id="3.30.70.1280">
    <property type="entry name" value="SP0830-like domains"/>
    <property type="match status" value="1"/>
</dbReference>
<keyword evidence="2" id="KW-1185">Reference proteome</keyword>
<dbReference type="PANTHER" id="PTHR36439">
    <property type="entry name" value="BLL4334 PROTEIN"/>
    <property type="match status" value="1"/>
</dbReference>
<gene>
    <name evidence="1" type="ORF">P9847_12110</name>
</gene>
<organism evidence="1 2">
    <name type="scientific">Paenibacillus chibensis</name>
    <dbReference type="NCBI Taxonomy" id="59846"/>
    <lineage>
        <taxon>Bacteria</taxon>
        <taxon>Bacillati</taxon>
        <taxon>Bacillota</taxon>
        <taxon>Bacilli</taxon>
        <taxon>Bacillales</taxon>
        <taxon>Paenibacillaceae</taxon>
        <taxon>Paenibacillus</taxon>
    </lineage>
</organism>
<dbReference type="SUPFAM" id="SSF160379">
    <property type="entry name" value="SP0830-like"/>
    <property type="match status" value="1"/>
</dbReference>
<dbReference type="EMBL" id="JARTLD010000030">
    <property type="protein sequence ID" value="MED5018046.1"/>
    <property type="molecule type" value="Genomic_DNA"/>
</dbReference>
<dbReference type="PIRSF" id="PIRSF008502">
    <property type="entry name" value="UCP008502"/>
    <property type="match status" value="1"/>
</dbReference>
<evidence type="ECO:0000313" key="2">
    <source>
        <dbReference type="Proteomes" id="UP001343257"/>
    </source>
</evidence>
<dbReference type="RefSeq" id="WP_328278133.1">
    <property type="nucleotide sequence ID" value="NZ_JARTLD010000030.1"/>
</dbReference>
<dbReference type="InterPro" id="IPR012545">
    <property type="entry name" value="DUF1697"/>
</dbReference>
<reference evidence="1 2" key="1">
    <citation type="submission" date="2023-03" db="EMBL/GenBank/DDBJ databases">
        <title>Bacillus Genome Sequencing.</title>
        <authorList>
            <person name="Dunlap C."/>
        </authorList>
    </citation>
    <scope>NUCLEOTIDE SEQUENCE [LARGE SCALE GENOMIC DNA]</scope>
    <source>
        <strain evidence="1 2">NRS-52</strain>
    </source>
</reference>
<comment type="caution">
    <text evidence="1">The sequence shown here is derived from an EMBL/GenBank/DDBJ whole genome shotgun (WGS) entry which is preliminary data.</text>
</comment>
<proteinExistence type="predicted"/>